<dbReference type="InterPro" id="IPR003961">
    <property type="entry name" value="FN3_dom"/>
</dbReference>
<feature type="compositionally biased region" description="Low complexity" evidence="1">
    <location>
        <begin position="45"/>
        <end position="64"/>
    </location>
</feature>
<feature type="domain" description="Fibronectin type-III" evidence="3">
    <location>
        <begin position="54"/>
        <end position="149"/>
    </location>
</feature>
<evidence type="ECO:0000313" key="4">
    <source>
        <dbReference type="EMBL" id="MFC3701588.1"/>
    </source>
</evidence>
<comment type="caution">
    <text evidence="4">The sequence shown here is derived from an EMBL/GenBank/DDBJ whole genome shotgun (WGS) entry which is preliminary data.</text>
</comment>
<evidence type="ECO:0000259" key="3">
    <source>
        <dbReference type="PROSITE" id="PS50853"/>
    </source>
</evidence>
<gene>
    <name evidence="4" type="ORF">ACFOND_08070</name>
</gene>
<feature type="region of interest" description="Disordered" evidence="1">
    <location>
        <begin position="32"/>
        <end position="64"/>
    </location>
</feature>
<organism evidence="4 5">
    <name type="scientific">Reinekea marina</name>
    <dbReference type="NCBI Taxonomy" id="1310421"/>
    <lineage>
        <taxon>Bacteria</taxon>
        <taxon>Pseudomonadati</taxon>
        <taxon>Pseudomonadota</taxon>
        <taxon>Gammaproteobacteria</taxon>
        <taxon>Oceanospirillales</taxon>
        <taxon>Saccharospirillaceae</taxon>
        <taxon>Reinekea</taxon>
    </lineage>
</organism>
<dbReference type="PROSITE" id="PS50853">
    <property type="entry name" value="FN3"/>
    <property type="match status" value="1"/>
</dbReference>
<evidence type="ECO:0000256" key="2">
    <source>
        <dbReference type="SAM" id="SignalP"/>
    </source>
</evidence>
<reference evidence="5" key="1">
    <citation type="journal article" date="2019" name="Int. J. Syst. Evol. Microbiol.">
        <title>The Global Catalogue of Microorganisms (GCM) 10K type strain sequencing project: providing services to taxonomists for standard genome sequencing and annotation.</title>
        <authorList>
            <consortium name="The Broad Institute Genomics Platform"/>
            <consortium name="The Broad Institute Genome Sequencing Center for Infectious Disease"/>
            <person name="Wu L."/>
            <person name="Ma J."/>
        </authorList>
    </citation>
    <scope>NUCLEOTIDE SEQUENCE [LARGE SCALE GENOMIC DNA]</scope>
    <source>
        <strain evidence="5">CECT 8288</strain>
    </source>
</reference>
<dbReference type="EMBL" id="JBHRYN010000010">
    <property type="protein sequence ID" value="MFC3701588.1"/>
    <property type="molecule type" value="Genomic_DNA"/>
</dbReference>
<protein>
    <recommendedName>
        <fullName evidence="3">Fibronectin type-III domain-containing protein</fullName>
    </recommendedName>
</protein>
<dbReference type="CDD" id="cd00063">
    <property type="entry name" value="FN3"/>
    <property type="match status" value="1"/>
</dbReference>
<feature type="compositionally biased region" description="Polar residues" evidence="1">
    <location>
        <begin position="32"/>
        <end position="44"/>
    </location>
</feature>
<keyword evidence="5" id="KW-1185">Reference proteome</keyword>
<dbReference type="PROSITE" id="PS51257">
    <property type="entry name" value="PROKAR_LIPOPROTEIN"/>
    <property type="match status" value="1"/>
</dbReference>
<feature type="signal peptide" evidence="2">
    <location>
        <begin position="1"/>
        <end position="20"/>
    </location>
</feature>
<dbReference type="Proteomes" id="UP001595710">
    <property type="component" value="Unassembled WGS sequence"/>
</dbReference>
<sequence>MKTQLTLIATLLTVALTGCQVEGLTAQGNAATDNETVAVTDPTSNTTPDTEPTVPVDEETPTNTTGTVTLYWSAPVERVNGQSMDMLEVGGYEIRYKLESDETYTNVVIDGLEDQYTFLDLENAEDYQFEVAVFDTDGIYSDFVVAMAN</sequence>
<feature type="chain" id="PRO_5046516534" description="Fibronectin type-III domain-containing protein" evidence="2">
    <location>
        <begin position="21"/>
        <end position="149"/>
    </location>
</feature>
<evidence type="ECO:0000313" key="5">
    <source>
        <dbReference type="Proteomes" id="UP001595710"/>
    </source>
</evidence>
<evidence type="ECO:0000256" key="1">
    <source>
        <dbReference type="SAM" id="MobiDB-lite"/>
    </source>
</evidence>
<proteinExistence type="predicted"/>
<accession>A0ABV7WQL9</accession>
<name>A0ABV7WQL9_9GAMM</name>
<dbReference type="RefSeq" id="WP_216000340.1">
    <property type="nucleotide sequence ID" value="NZ_JAUFQI010000001.1"/>
</dbReference>
<keyword evidence="2" id="KW-0732">Signal</keyword>